<dbReference type="InterPro" id="IPR000515">
    <property type="entry name" value="MetI-like"/>
</dbReference>
<keyword evidence="10" id="KW-1185">Reference proteome</keyword>
<evidence type="ECO:0000256" key="1">
    <source>
        <dbReference type="ARBA" id="ARBA00004651"/>
    </source>
</evidence>
<feature type="transmembrane region" description="Helical" evidence="7">
    <location>
        <begin position="9"/>
        <end position="27"/>
    </location>
</feature>
<keyword evidence="2 7" id="KW-0813">Transport</keyword>
<feature type="domain" description="ABC transmembrane type-1" evidence="8">
    <location>
        <begin position="95"/>
        <end position="292"/>
    </location>
</feature>
<evidence type="ECO:0000313" key="9">
    <source>
        <dbReference type="EMBL" id="MFD2672332.1"/>
    </source>
</evidence>
<dbReference type="Gene3D" id="1.10.3720.10">
    <property type="entry name" value="MetI-like"/>
    <property type="match status" value="1"/>
</dbReference>
<feature type="transmembrane region" description="Helical" evidence="7">
    <location>
        <begin position="273"/>
        <end position="299"/>
    </location>
</feature>
<reference evidence="10" key="1">
    <citation type="journal article" date="2019" name="Int. J. Syst. Evol. Microbiol.">
        <title>The Global Catalogue of Microorganisms (GCM) 10K type strain sequencing project: providing services to taxonomists for standard genome sequencing and annotation.</title>
        <authorList>
            <consortium name="The Broad Institute Genomics Platform"/>
            <consortium name="The Broad Institute Genome Sequencing Center for Infectious Disease"/>
            <person name="Wu L."/>
            <person name="Ma J."/>
        </authorList>
    </citation>
    <scope>NUCLEOTIDE SEQUENCE [LARGE SCALE GENOMIC DNA]</scope>
    <source>
        <strain evidence="10">KCTC 33676</strain>
    </source>
</reference>
<dbReference type="InterPro" id="IPR045621">
    <property type="entry name" value="BPD_transp_1_N"/>
</dbReference>
<dbReference type="Pfam" id="PF19300">
    <property type="entry name" value="BPD_transp_1_N"/>
    <property type="match status" value="1"/>
</dbReference>
<evidence type="ECO:0000256" key="4">
    <source>
        <dbReference type="ARBA" id="ARBA00022692"/>
    </source>
</evidence>
<feature type="transmembrane region" description="Helical" evidence="7">
    <location>
        <begin position="134"/>
        <end position="153"/>
    </location>
</feature>
<organism evidence="9 10">
    <name type="scientific">Marinicrinis sediminis</name>
    <dbReference type="NCBI Taxonomy" id="1652465"/>
    <lineage>
        <taxon>Bacteria</taxon>
        <taxon>Bacillati</taxon>
        <taxon>Bacillota</taxon>
        <taxon>Bacilli</taxon>
        <taxon>Bacillales</taxon>
        <taxon>Paenibacillaceae</taxon>
    </lineage>
</organism>
<keyword evidence="3" id="KW-1003">Cell membrane</keyword>
<evidence type="ECO:0000256" key="2">
    <source>
        <dbReference type="ARBA" id="ARBA00022448"/>
    </source>
</evidence>
<dbReference type="PROSITE" id="PS50928">
    <property type="entry name" value="ABC_TM1"/>
    <property type="match status" value="1"/>
</dbReference>
<dbReference type="CDD" id="cd06261">
    <property type="entry name" value="TM_PBP2"/>
    <property type="match status" value="1"/>
</dbReference>
<keyword evidence="6 7" id="KW-0472">Membrane</keyword>
<dbReference type="EMBL" id="JBHUMM010000037">
    <property type="protein sequence ID" value="MFD2672332.1"/>
    <property type="molecule type" value="Genomic_DNA"/>
</dbReference>
<protein>
    <submittedName>
        <fullName evidence="9">ABC transporter permease</fullName>
    </submittedName>
</protein>
<evidence type="ECO:0000256" key="3">
    <source>
        <dbReference type="ARBA" id="ARBA00022475"/>
    </source>
</evidence>
<dbReference type="PANTHER" id="PTHR43163">
    <property type="entry name" value="DIPEPTIDE TRANSPORT SYSTEM PERMEASE PROTEIN DPPB-RELATED"/>
    <property type="match status" value="1"/>
</dbReference>
<evidence type="ECO:0000256" key="7">
    <source>
        <dbReference type="RuleBase" id="RU363032"/>
    </source>
</evidence>
<sequence>MLRFIGRKFVFMLVSLLVLATATFFLMKAIPGDPFLSEKAVPEKIKENLMAQYGLDKSLLEQYGIYMKNVFIEFDLGVSMKKKYQTVSGIIEDSFGYSMRLGLVAVVVSVIVGLFLGVIAALNHRKFLDSFTMVIAVLGVSIPSFVLAYMLQYFLGVKIQLFNVSGLSNPFDYVMPVLALSALPIAFIARLTRSSMIEVLQSDYIKTARSKGLAQKVIMVRHALKNAVLPVVTYLGPMTVNVITGSVIIEKIFGIPGLGKHFVESVSNRDYTLIMGLTIFYGIILMIARFLTDVAYGIVDPRIKLSKGKEG</sequence>
<evidence type="ECO:0000259" key="8">
    <source>
        <dbReference type="PROSITE" id="PS50928"/>
    </source>
</evidence>
<name>A0ABW5RBA5_9BACL</name>
<dbReference type="Pfam" id="PF00528">
    <property type="entry name" value="BPD_transp_1"/>
    <property type="match status" value="1"/>
</dbReference>
<dbReference type="SUPFAM" id="SSF161098">
    <property type="entry name" value="MetI-like"/>
    <property type="match status" value="1"/>
</dbReference>
<dbReference type="InterPro" id="IPR035906">
    <property type="entry name" value="MetI-like_sf"/>
</dbReference>
<accession>A0ABW5RBA5</accession>
<comment type="subcellular location">
    <subcellularLocation>
        <location evidence="1 7">Cell membrane</location>
        <topology evidence="1 7">Multi-pass membrane protein</topology>
    </subcellularLocation>
</comment>
<dbReference type="Proteomes" id="UP001597497">
    <property type="component" value="Unassembled WGS sequence"/>
</dbReference>
<evidence type="ECO:0000256" key="6">
    <source>
        <dbReference type="ARBA" id="ARBA00023136"/>
    </source>
</evidence>
<dbReference type="RefSeq" id="WP_379929890.1">
    <property type="nucleotide sequence ID" value="NZ_JBHUMM010000037.1"/>
</dbReference>
<feature type="transmembrane region" description="Helical" evidence="7">
    <location>
        <begin position="101"/>
        <end position="122"/>
    </location>
</feature>
<feature type="transmembrane region" description="Helical" evidence="7">
    <location>
        <begin position="173"/>
        <end position="192"/>
    </location>
</feature>
<comment type="caution">
    <text evidence="9">The sequence shown here is derived from an EMBL/GenBank/DDBJ whole genome shotgun (WGS) entry which is preliminary data.</text>
</comment>
<evidence type="ECO:0000313" key="10">
    <source>
        <dbReference type="Proteomes" id="UP001597497"/>
    </source>
</evidence>
<keyword evidence="4 7" id="KW-0812">Transmembrane</keyword>
<dbReference type="PANTHER" id="PTHR43163:SF6">
    <property type="entry name" value="DIPEPTIDE TRANSPORT SYSTEM PERMEASE PROTEIN DPPB-RELATED"/>
    <property type="match status" value="1"/>
</dbReference>
<keyword evidence="5 7" id="KW-1133">Transmembrane helix</keyword>
<feature type="transmembrane region" description="Helical" evidence="7">
    <location>
        <begin position="227"/>
        <end position="253"/>
    </location>
</feature>
<comment type="similarity">
    <text evidence="7">Belongs to the binding-protein-dependent transport system permease family.</text>
</comment>
<proteinExistence type="inferred from homology"/>
<evidence type="ECO:0000256" key="5">
    <source>
        <dbReference type="ARBA" id="ARBA00022989"/>
    </source>
</evidence>
<gene>
    <name evidence="9" type="ORF">ACFSUC_12225</name>
</gene>